<dbReference type="STRING" id="980251.GCA_001642875_02332"/>
<dbReference type="PANTHER" id="PTHR34512">
    <property type="entry name" value="CELL SURFACE PROTEIN"/>
    <property type="match status" value="1"/>
</dbReference>
<accession>A0A5B9PBU4</accession>
<dbReference type="OrthoDB" id="226874at2"/>
<keyword evidence="1" id="KW-0802">TPR repeat</keyword>
<keyword evidence="6" id="KW-1185">Reference proteome</keyword>
<dbReference type="InterPro" id="IPR011047">
    <property type="entry name" value="Quinoprotein_ADH-like_sf"/>
</dbReference>
<evidence type="ECO:0000256" key="3">
    <source>
        <dbReference type="SAM" id="Phobius"/>
    </source>
</evidence>
<dbReference type="InterPro" id="IPR018391">
    <property type="entry name" value="PQQ_b-propeller_rpt"/>
</dbReference>
<reference evidence="5 6" key="1">
    <citation type="submission" date="2019-08" db="EMBL/GenBank/DDBJ databases">
        <title>Deep-cultivation of Planctomycetes and their phenomic and genomic characterization uncovers novel biology.</title>
        <authorList>
            <person name="Wiegand S."/>
            <person name="Jogler M."/>
            <person name="Boedeker C."/>
            <person name="Pinto D."/>
            <person name="Vollmers J."/>
            <person name="Rivas-Marin E."/>
            <person name="Kohn T."/>
            <person name="Peeters S.H."/>
            <person name="Heuer A."/>
            <person name="Rast P."/>
            <person name="Oberbeckmann S."/>
            <person name="Bunk B."/>
            <person name="Jeske O."/>
            <person name="Meyerdierks A."/>
            <person name="Storesund J.E."/>
            <person name="Kallscheuer N."/>
            <person name="Luecker S."/>
            <person name="Lage O.M."/>
            <person name="Pohl T."/>
            <person name="Merkel B.J."/>
            <person name="Hornburger P."/>
            <person name="Mueller R.-W."/>
            <person name="Bruemmer F."/>
            <person name="Labrenz M."/>
            <person name="Spormann A.M."/>
            <person name="Op den Camp H."/>
            <person name="Overmann J."/>
            <person name="Amann R."/>
            <person name="Jetten M.S.M."/>
            <person name="Mascher T."/>
            <person name="Medema M.H."/>
            <person name="Devos D.P."/>
            <person name="Kaster A.-K."/>
            <person name="Ovreas L."/>
            <person name="Rohde M."/>
            <person name="Galperin M.Y."/>
            <person name="Jogler C."/>
        </authorList>
    </citation>
    <scope>NUCLEOTIDE SEQUENCE [LARGE SCALE GENOMIC DNA]</scope>
    <source>
        <strain evidence="5 6">FC18</strain>
    </source>
</reference>
<proteinExistence type="predicted"/>
<feature type="region of interest" description="Disordered" evidence="2">
    <location>
        <begin position="77"/>
        <end position="106"/>
    </location>
</feature>
<dbReference type="Gene3D" id="2.130.10.10">
    <property type="entry name" value="YVTN repeat-like/Quinoprotein amine dehydrogenase"/>
    <property type="match status" value="3"/>
</dbReference>
<dbReference type="InterPro" id="IPR019734">
    <property type="entry name" value="TPR_rpt"/>
</dbReference>
<keyword evidence="3" id="KW-0812">Transmembrane</keyword>
<dbReference type="Pfam" id="PF13360">
    <property type="entry name" value="PQQ_2"/>
    <property type="match status" value="1"/>
</dbReference>
<keyword evidence="3" id="KW-1133">Transmembrane helix</keyword>
<evidence type="ECO:0000313" key="6">
    <source>
        <dbReference type="Proteomes" id="UP000322214"/>
    </source>
</evidence>
<dbReference type="RefSeq" id="WP_075084757.1">
    <property type="nucleotide sequence ID" value="NZ_CP042912.1"/>
</dbReference>
<evidence type="ECO:0000259" key="4">
    <source>
        <dbReference type="Pfam" id="PF13360"/>
    </source>
</evidence>
<dbReference type="SUPFAM" id="SSF50998">
    <property type="entry name" value="Quinoprotein alcohol dehydrogenase-like"/>
    <property type="match status" value="2"/>
</dbReference>
<dbReference type="Proteomes" id="UP000322214">
    <property type="component" value="Chromosome"/>
</dbReference>
<dbReference type="SMART" id="SM00564">
    <property type="entry name" value="PQQ"/>
    <property type="match status" value="3"/>
</dbReference>
<dbReference type="KEGG" id="mff:MFFC18_04830"/>
<evidence type="ECO:0000256" key="1">
    <source>
        <dbReference type="PROSITE-ProRule" id="PRU00339"/>
    </source>
</evidence>
<sequence length="1130" mass="123090">MTPKELLQKLESLGSIESKALRKIRIQVEDPERTVKTSAVLSYLVRKGQLTEEQARQIMQGETPSVSRRNTDELMVGVVEDDQPTKSAEVKRKPKPKRSNRTDRTREDVDAIVPVAAPIAEVEVDPLPGDEYVDEFNTYGSAEESGENKKPTFTGKIDKRDQWNSRWPYIGFGILGFLLMVGMFLWFTVSNMEPEAMYNNARDHYDNGSYQAAIKAYDEYIEAAPNHKFIKEAKARRVQSLLRDSYESKLWEETLIRAKEKLAEYAEDEDVDMDKIRDDLGVMLPRSLAELTTTMLKNTELAAMEGNLVKASGYKKDLVDNVFYVTSSSRKVPTNKKYIDKLENNIRTIEGYITKEKDYGSALSSIESLGEAGKTEEAFKTFQDLTRQYGDLAAREELRALMVKTSELESKLIQPAQVSISAVPDFAASAIEQTWVMGAIVGSPDEGLQGEVIPTLVDGSVLGFDAGTGEIAWRQFVGLGSSIQPQKMGEEHVLVSDVEHSDLLKLELATGQLVWRTPIGEKFFTPALTAEKLVITTASGKLLRLDPGSGELIGSAQLPQGANARCFISEQDPLIYQAGLKSNLYVIGTEDMECKEVFYLGHYSGSISVPPYMYNGHLIVLVNGGDYCDMFVLRPKENGMQLGPDPVQVIRRVANGPVTRHLRRYGRWLLAVSDDGQMVILEFNQGDEKTPISKFATESFESKEGQPSFIETDGSSLWVCGTGAAFYKVKRNLGKFDLKVLKHGTDSFVAPCLKLDDKLFHVRKRYGSGMVSASLVDANTLEQIWRNDFGGEVAGPVIDAGGKRFAVSNQGDLFEMPGDAQGNFIRQAAKASTVVESLQFSTTSDLGDGSWVSVGGAGSREFATIDATGSLKLTELAAPSDNPACEPITVDGQLIVANLNGQVAAIDPATGGMKGEAFLPPVAPGKDVKWIRPVQVSENQIAIATQVGEDSGATSSTLYLLNIEKGRSINSNGSLESTGNYVGSLASFGGAVFAADRVGDADAIVKTDSSAQEVARAALDGRVVSGPWAVSGGIMALLDSDQLVMLDDSLNQKWIRNVKNDRFACPPQEVSGQLVLVLQNGKVMFLDAASGDDVNVIDLGQPIVQAPTFADGKVFFSGMDGTVHVLNNGS</sequence>
<organism evidence="5 6">
    <name type="scientific">Mariniblastus fucicola</name>
    <dbReference type="NCBI Taxonomy" id="980251"/>
    <lineage>
        <taxon>Bacteria</taxon>
        <taxon>Pseudomonadati</taxon>
        <taxon>Planctomycetota</taxon>
        <taxon>Planctomycetia</taxon>
        <taxon>Pirellulales</taxon>
        <taxon>Pirellulaceae</taxon>
        <taxon>Mariniblastus</taxon>
    </lineage>
</organism>
<feature type="domain" description="Pyrrolo-quinoline quinone repeat" evidence="4">
    <location>
        <begin position="458"/>
        <end position="555"/>
    </location>
</feature>
<dbReference type="Gene3D" id="1.25.40.10">
    <property type="entry name" value="Tetratricopeptide repeat domain"/>
    <property type="match status" value="1"/>
</dbReference>
<keyword evidence="3" id="KW-0472">Membrane</keyword>
<feature type="repeat" description="TPR" evidence="1">
    <location>
        <begin position="194"/>
        <end position="227"/>
    </location>
</feature>
<dbReference type="AlphaFoldDB" id="A0A5B9PBU4"/>
<name>A0A5B9PBU4_9BACT</name>
<dbReference type="InterPro" id="IPR011990">
    <property type="entry name" value="TPR-like_helical_dom_sf"/>
</dbReference>
<dbReference type="InterPro" id="IPR015943">
    <property type="entry name" value="WD40/YVTN_repeat-like_dom_sf"/>
</dbReference>
<dbReference type="InterPro" id="IPR002372">
    <property type="entry name" value="PQQ_rpt_dom"/>
</dbReference>
<evidence type="ECO:0000256" key="2">
    <source>
        <dbReference type="SAM" id="MobiDB-lite"/>
    </source>
</evidence>
<protein>
    <submittedName>
        <fullName evidence="5">Outer membrane biogenesis protein BamB</fullName>
    </submittedName>
</protein>
<dbReference type="EMBL" id="CP042912">
    <property type="protein sequence ID" value="QEG20633.1"/>
    <property type="molecule type" value="Genomic_DNA"/>
</dbReference>
<feature type="transmembrane region" description="Helical" evidence="3">
    <location>
        <begin position="169"/>
        <end position="189"/>
    </location>
</feature>
<evidence type="ECO:0000313" key="5">
    <source>
        <dbReference type="EMBL" id="QEG20633.1"/>
    </source>
</evidence>
<dbReference type="PANTHER" id="PTHR34512:SF30">
    <property type="entry name" value="OUTER MEMBRANE PROTEIN ASSEMBLY FACTOR BAMB"/>
    <property type="match status" value="1"/>
</dbReference>
<gene>
    <name evidence="5" type="ORF">MFFC18_04830</name>
</gene>
<dbReference type="PROSITE" id="PS50005">
    <property type="entry name" value="TPR"/>
    <property type="match status" value="1"/>
</dbReference>